<dbReference type="Proteomes" id="UP001631969">
    <property type="component" value="Unassembled WGS sequence"/>
</dbReference>
<protein>
    <submittedName>
        <fullName evidence="1">MBL fold metallo-hydrolase</fullName>
    </submittedName>
</protein>
<organism evidence="1 2">
    <name type="scientific">Paenibacillus mesotrionivorans</name>
    <dbReference type="NCBI Taxonomy" id="3160968"/>
    <lineage>
        <taxon>Bacteria</taxon>
        <taxon>Bacillati</taxon>
        <taxon>Bacillota</taxon>
        <taxon>Bacilli</taxon>
        <taxon>Bacillales</taxon>
        <taxon>Paenibacillaceae</taxon>
        <taxon>Paenibacillus</taxon>
    </lineage>
</organism>
<comment type="caution">
    <text evidence="1">The sequence shown here is derived from an EMBL/GenBank/DDBJ whole genome shotgun (WGS) entry which is preliminary data.</text>
</comment>
<reference evidence="1" key="1">
    <citation type="submission" date="2024-12" db="EMBL/GenBank/DDBJ databases">
        <authorList>
            <person name="Wu N."/>
        </authorList>
    </citation>
    <scope>NUCLEOTIDE SEQUENCE</scope>
    <source>
        <strain evidence="1">P15</strain>
    </source>
</reference>
<keyword evidence="2" id="KW-1185">Reference proteome</keyword>
<name>A0ACC7NYF5_9BACL</name>
<proteinExistence type="predicted"/>
<evidence type="ECO:0000313" key="1">
    <source>
        <dbReference type="EMBL" id="MFM9328082.1"/>
    </source>
</evidence>
<evidence type="ECO:0000313" key="2">
    <source>
        <dbReference type="Proteomes" id="UP001631969"/>
    </source>
</evidence>
<accession>A0ACC7NYF5</accession>
<gene>
    <name evidence="1" type="ORF">ACI1P1_07285</name>
</gene>
<sequence>MTILFSTGLVLLAFFLVLRLYPPLGAKAAGDRLQTVRGSAHYVKNKFVNLIPTSMSTGFRDMLSTVKEMIRGIPNSRPQPGITAGKLNPADLVNPKESKVIWLGHSSLLVQISGLTLLLDPMFGTAPSPVPFVGGKRYSPVPPVDVNALPPIDAVLLSHDHYDHLDYGTIRRLHRKVGHFYVPLGVGAHLERWGVPAAKITETDWWNELELKGLKLRCTPSRHFSGRSLTDRNATLWCSWVLEGEQEKIFFSGDSGYGPHFREIGKRYGPFDLTLMECGQYNERWEAIHMLPEQTVLAHQEVGGKLMLPIHWGAFTLSLHAWTEPVERAVAAAEKQGVPMVTPRIGEPVLLGNTPQPSTRWWRNA</sequence>
<dbReference type="EMBL" id="JBJURJ010000004">
    <property type="protein sequence ID" value="MFM9328082.1"/>
    <property type="molecule type" value="Genomic_DNA"/>
</dbReference>